<dbReference type="InterPro" id="IPR018506">
    <property type="entry name" value="Cyt_B5_heme-BS"/>
</dbReference>
<feature type="domain" description="Cytochrome b5 heme-binding" evidence="6">
    <location>
        <begin position="68"/>
        <end position="147"/>
    </location>
</feature>
<evidence type="ECO:0000313" key="8">
    <source>
        <dbReference type="Proteomes" id="UP001154114"/>
    </source>
</evidence>
<keyword evidence="3 5" id="KW-0408">Iron</keyword>
<reference evidence="7" key="1">
    <citation type="submission" date="2021-12" db="EMBL/GenBank/DDBJ databases">
        <authorList>
            <person name="King R."/>
        </authorList>
    </citation>
    <scope>NUCLEOTIDE SEQUENCE</scope>
</reference>
<dbReference type="GO" id="GO:0020037">
    <property type="term" value="F:heme binding"/>
    <property type="evidence" value="ECO:0007669"/>
    <property type="project" value="UniProtKB-UniRule"/>
</dbReference>
<dbReference type="EMBL" id="LR824022">
    <property type="protein sequence ID" value="CAD0203664.1"/>
    <property type="molecule type" value="Genomic_DNA"/>
</dbReference>
<dbReference type="Proteomes" id="UP001154114">
    <property type="component" value="Chromosome 19"/>
</dbReference>
<dbReference type="OrthoDB" id="260091at2759"/>
<name>A0A9N8L378_CHRIL</name>
<dbReference type="GO" id="GO:0046872">
    <property type="term" value="F:metal ion binding"/>
    <property type="evidence" value="ECO:0007669"/>
    <property type="project" value="UniProtKB-UniRule"/>
</dbReference>
<evidence type="ECO:0000256" key="3">
    <source>
        <dbReference type="ARBA" id="ARBA00023004"/>
    </source>
</evidence>
<dbReference type="PROSITE" id="PS50255">
    <property type="entry name" value="CYTOCHROME_B5_2"/>
    <property type="match status" value="2"/>
</dbReference>
<proteinExistence type="inferred from homology"/>
<keyword evidence="8" id="KW-1185">Reference proteome</keyword>
<evidence type="ECO:0000313" key="7">
    <source>
        <dbReference type="EMBL" id="CAD0203664.1"/>
    </source>
</evidence>
<organism evidence="7 8">
    <name type="scientific">Chrysodeixis includens</name>
    <name type="common">Soybean looper</name>
    <name type="synonym">Pseudoplusia includens</name>
    <dbReference type="NCBI Taxonomy" id="689277"/>
    <lineage>
        <taxon>Eukaryota</taxon>
        <taxon>Metazoa</taxon>
        <taxon>Ecdysozoa</taxon>
        <taxon>Arthropoda</taxon>
        <taxon>Hexapoda</taxon>
        <taxon>Insecta</taxon>
        <taxon>Pterygota</taxon>
        <taxon>Neoptera</taxon>
        <taxon>Endopterygota</taxon>
        <taxon>Lepidoptera</taxon>
        <taxon>Glossata</taxon>
        <taxon>Ditrysia</taxon>
        <taxon>Noctuoidea</taxon>
        <taxon>Noctuidae</taxon>
        <taxon>Plusiinae</taxon>
        <taxon>Chrysodeixis</taxon>
    </lineage>
</organism>
<dbReference type="Pfam" id="PF00173">
    <property type="entry name" value="Cyt-b5"/>
    <property type="match status" value="2"/>
</dbReference>
<evidence type="ECO:0000259" key="6">
    <source>
        <dbReference type="PROSITE" id="PS50255"/>
    </source>
</evidence>
<dbReference type="InterPro" id="IPR050668">
    <property type="entry name" value="Cytochrome_b5"/>
</dbReference>
<dbReference type="InterPro" id="IPR036400">
    <property type="entry name" value="Cyt_B5-like_heme/steroid_sf"/>
</dbReference>
<accession>A0A9N8L378</accession>
<evidence type="ECO:0000256" key="5">
    <source>
        <dbReference type="RuleBase" id="RU362121"/>
    </source>
</evidence>
<evidence type="ECO:0000256" key="2">
    <source>
        <dbReference type="ARBA" id="ARBA00022723"/>
    </source>
</evidence>
<keyword evidence="2 5" id="KW-0479">Metal-binding</keyword>
<keyword evidence="1 5" id="KW-0349">Heme</keyword>
<sequence>MADGCCSAIVVIAEVPATRELTQLLGSGLQAFGQLGQAAGQAAGDVANTFASSVQDFYQFTDKSKQNQRRFTRAEVSRCSGRGGGCLYVIYNGLVLDLTEFAKFHVGGPGVLLRYAGRDATAAMRAAGMPPAVFDTLLHRFVIGTTMADVKKYTFADVAIRNGAKGQPIWMVYKNDVYDFTSYKDDHPGGYDTLMEGAGVDGTAAFDDAGHSSDAYKELEPYKIGEIVEEERKYDANGKKIKKQKVVAVQPEKQNTSRSCMNLITCGLIG</sequence>
<comment type="similarity">
    <text evidence="4 5">Belongs to the cytochrome b5 family.</text>
</comment>
<dbReference type="SUPFAM" id="SSF55856">
    <property type="entry name" value="Cytochrome b5-like heme/steroid binding domain"/>
    <property type="match status" value="2"/>
</dbReference>
<feature type="domain" description="Cytochrome b5 heme-binding" evidence="6">
    <location>
        <begin position="150"/>
        <end position="228"/>
    </location>
</feature>
<protein>
    <recommendedName>
        <fullName evidence="6">Cytochrome b5 heme-binding domain-containing protein</fullName>
    </recommendedName>
</protein>
<evidence type="ECO:0000256" key="4">
    <source>
        <dbReference type="ARBA" id="ARBA00038168"/>
    </source>
</evidence>
<dbReference type="PANTHER" id="PTHR19359">
    <property type="entry name" value="CYTOCHROME B5"/>
    <property type="match status" value="1"/>
</dbReference>
<dbReference type="AlphaFoldDB" id="A0A9N8L378"/>
<dbReference type="Gene3D" id="3.10.120.10">
    <property type="entry name" value="Cytochrome b5-like heme/steroid binding domain"/>
    <property type="match status" value="2"/>
</dbReference>
<dbReference type="InterPro" id="IPR001199">
    <property type="entry name" value="Cyt_B5-like_heme/steroid-bd"/>
</dbReference>
<dbReference type="GO" id="GO:0016020">
    <property type="term" value="C:membrane"/>
    <property type="evidence" value="ECO:0007669"/>
    <property type="project" value="TreeGrafter"/>
</dbReference>
<gene>
    <name evidence="7" type="ORF">CINC_LOCUS5311</name>
</gene>
<evidence type="ECO:0000256" key="1">
    <source>
        <dbReference type="ARBA" id="ARBA00022617"/>
    </source>
</evidence>
<dbReference type="SMART" id="SM01117">
    <property type="entry name" value="Cyt-b5"/>
    <property type="match status" value="2"/>
</dbReference>
<dbReference type="PROSITE" id="PS00191">
    <property type="entry name" value="CYTOCHROME_B5_1"/>
    <property type="match status" value="1"/>
</dbReference>
<dbReference type="PRINTS" id="PR00363">
    <property type="entry name" value="CYTOCHROMEB5"/>
</dbReference>